<dbReference type="Gramene" id="TuG1812G0700005193.01.T01">
    <property type="protein sequence ID" value="TuG1812G0700005193.01.T01.cds315080"/>
    <property type="gene ID" value="TuG1812G0700005193.01"/>
</dbReference>
<proteinExistence type="predicted"/>
<sequence>CQDGERSGHRASRPLHNRSKQLEAQPKLKVSTCQRTAHPYAKRKVASGQQDPTGPEESVVKEMPHQCTLRPKGPRSKWRPILAPSTVVGLEQPEQRLQGGNDA</sequence>
<organism evidence="2 3">
    <name type="scientific">Triticum urartu</name>
    <name type="common">Red wild einkorn</name>
    <name type="synonym">Crithodium urartu</name>
    <dbReference type="NCBI Taxonomy" id="4572"/>
    <lineage>
        <taxon>Eukaryota</taxon>
        <taxon>Viridiplantae</taxon>
        <taxon>Streptophyta</taxon>
        <taxon>Embryophyta</taxon>
        <taxon>Tracheophyta</taxon>
        <taxon>Spermatophyta</taxon>
        <taxon>Magnoliopsida</taxon>
        <taxon>Liliopsida</taxon>
        <taxon>Poales</taxon>
        <taxon>Poaceae</taxon>
        <taxon>BOP clade</taxon>
        <taxon>Pooideae</taxon>
        <taxon>Triticodae</taxon>
        <taxon>Triticeae</taxon>
        <taxon>Triticinae</taxon>
        <taxon>Triticum</taxon>
    </lineage>
</organism>
<keyword evidence="3" id="KW-1185">Reference proteome</keyword>
<reference evidence="2" key="2">
    <citation type="submission" date="2018-03" db="EMBL/GenBank/DDBJ databases">
        <title>The Triticum urartu genome reveals the dynamic nature of wheat genome evolution.</title>
        <authorList>
            <person name="Ling H."/>
            <person name="Ma B."/>
            <person name="Shi X."/>
            <person name="Liu H."/>
            <person name="Dong L."/>
            <person name="Sun H."/>
            <person name="Cao Y."/>
            <person name="Gao Q."/>
            <person name="Zheng S."/>
            <person name="Li Y."/>
            <person name="Yu Y."/>
            <person name="Du H."/>
            <person name="Qi M."/>
            <person name="Li Y."/>
            <person name="Yu H."/>
            <person name="Cui Y."/>
            <person name="Wang N."/>
            <person name="Chen C."/>
            <person name="Wu H."/>
            <person name="Zhao Y."/>
            <person name="Zhang J."/>
            <person name="Li Y."/>
            <person name="Zhou W."/>
            <person name="Zhang B."/>
            <person name="Hu W."/>
            <person name="Eijk M."/>
            <person name="Tang J."/>
            <person name="Witsenboer H."/>
            <person name="Zhao S."/>
            <person name="Li Z."/>
            <person name="Zhang A."/>
            <person name="Wang D."/>
            <person name="Liang C."/>
        </authorList>
    </citation>
    <scope>NUCLEOTIDE SEQUENCE [LARGE SCALE GENOMIC DNA]</scope>
    <source>
        <strain evidence="2">cv. G1812</strain>
    </source>
</reference>
<dbReference type="AlphaFoldDB" id="A0A8R7V8T9"/>
<evidence type="ECO:0000313" key="2">
    <source>
        <dbReference type="EnsemblPlants" id="TuG1812G0700005193.01.T01.cds315080"/>
    </source>
</evidence>
<name>A0A8R7V8T9_TRIUA</name>
<protein>
    <submittedName>
        <fullName evidence="2">Uncharacterized protein</fullName>
    </submittedName>
</protein>
<feature type="compositionally biased region" description="Basic residues" evidence="1">
    <location>
        <begin position="9"/>
        <end position="19"/>
    </location>
</feature>
<feature type="region of interest" description="Disordered" evidence="1">
    <location>
        <begin position="1"/>
        <end position="103"/>
    </location>
</feature>
<reference evidence="2" key="3">
    <citation type="submission" date="2022-06" db="UniProtKB">
        <authorList>
            <consortium name="EnsemblPlants"/>
        </authorList>
    </citation>
    <scope>IDENTIFICATION</scope>
</reference>
<evidence type="ECO:0000256" key="1">
    <source>
        <dbReference type="SAM" id="MobiDB-lite"/>
    </source>
</evidence>
<reference evidence="3" key="1">
    <citation type="journal article" date="2013" name="Nature">
        <title>Draft genome of the wheat A-genome progenitor Triticum urartu.</title>
        <authorList>
            <person name="Ling H.Q."/>
            <person name="Zhao S."/>
            <person name="Liu D."/>
            <person name="Wang J."/>
            <person name="Sun H."/>
            <person name="Zhang C."/>
            <person name="Fan H."/>
            <person name="Li D."/>
            <person name="Dong L."/>
            <person name="Tao Y."/>
            <person name="Gao C."/>
            <person name="Wu H."/>
            <person name="Li Y."/>
            <person name="Cui Y."/>
            <person name="Guo X."/>
            <person name="Zheng S."/>
            <person name="Wang B."/>
            <person name="Yu K."/>
            <person name="Liang Q."/>
            <person name="Yang W."/>
            <person name="Lou X."/>
            <person name="Chen J."/>
            <person name="Feng M."/>
            <person name="Jian J."/>
            <person name="Zhang X."/>
            <person name="Luo G."/>
            <person name="Jiang Y."/>
            <person name="Liu J."/>
            <person name="Wang Z."/>
            <person name="Sha Y."/>
            <person name="Zhang B."/>
            <person name="Wu H."/>
            <person name="Tang D."/>
            <person name="Shen Q."/>
            <person name="Xue P."/>
            <person name="Zou S."/>
            <person name="Wang X."/>
            <person name="Liu X."/>
            <person name="Wang F."/>
            <person name="Yang Y."/>
            <person name="An X."/>
            <person name="Dong Z."/>
            <person name="Zhang K."/>
            <person name="Zhang X."/>
            <person name="Luo M.C."/>
            <person name="Dvorak J."/>
            <person name="Tong Y."/>
            <person name="Wang J."/>
            <person name="Yang H."/>
            <person name="Li Z."/>
            <person name="Wang D."/>
            <person name="Zhang A."/>
            <person name="Wang J."/>
        </authorList>
    </citation>
    <scope>NUCLEOTIDE SEQUENCE</scope>
    <source>
        <strain evidence="3">cv. G1812</strain>
    </source>
</reference>
<dbReference type="EnsemblPlants" id="TuG1812G0700005193.01.T01">
    <property type="protein sequence ID" value="TuG1812G0700005193.01.T01.cds315080"/>
    <property type="gene ID" value="TuG1812G0700005193.01"/>
</dbReference>
<dbReference type="Proteomes" id="UP000015106">
    <property type="component" value="Chromosome 7"/>
</dbReference>
<accession>A0A8R7V8T9</accession>
<evidence type="ECO:0000313" key="3">
    <source>
        <dbReference type="Proteomes" id="UP000015106"/>
    </source>
</evidence>